<evidence type="ECO:0000313" key="1">
    <source>
        <dbReference type="EMBL" id="KAI1902977.1"/>
    </source>
</evidence>
<evidence type="ECO:0000313" key="2">
    <source>
        <dbReference type="Proteomes" id="UP000829720"/>
    </source>
</evidence>
<proteinExistence type="predicted"/>
<dbReference type="Proteomes" id="UP000829720">
    <property type="component" value="Unassembled WGS sequence"/>
</dbReference>
<dbReference type="EMBL" id="JAERUA010000002">
    <property type="protein sequence ID" value="KAI1902977.1"/>
    <property type="molecule type" value="Genomic_DNA"/>
</dbReference>
<protein>
    <submittedName>
        <fullName evidence="1">Uncharacterized protein</fullName>
    </submittedName>
</protein>
<keyword evidence="2" id="KW-1185">Reference proteome</keyword>
<organism evidence="1 2">
    <name type="scientific">Albula goreensis</name>
    <dbReference type="NCBI Taxonomy" id="1534307"/>
    <lineage>
        <taxon>Eukaryota</taxon>
        <taxon>Metazoa</taxon>
        <taxon>Chordata</taxon>
        <taxon>Craniata</taxon>
        <taxon>Vertebrata</taxon>
        <taxon>Euteleostomi</taxon>
        <taxon>Actinopterygii</taxon>
        <taxon>Neopterygii</taxon>
        <taxon>Teleostei</taxon>
        <taxon>Albuliformes</taxon>
        <taxon>Albulidae</taxon>
        <taxon>Albula</taxon>
    </lineage>
</organism>
<dbReference type="AlphaFoldDB" id="A0A8T3E5Q0"/>
<sequence length="70" mass="7730">MRAHLLSVQNVMDAVAELCGQRTITGFLRQEESPAQFAGESERTAPLPSRSWNLSPMSIMCWSPGGPQRL</sequence>
<gene>
    <name evidence="1" type="ORF">AGOR_G00022370</name>
</gene>
<name>A0A8T3E5Q0_9TELE</name>
<reference evidence="1" key="1">
    <citation type="submission" date="2021-01" db="EMBL/GenBank/DDBJ databases">
        <authorList>
            <person name="Zahm M."/>
            <person name="Roques C."/>
            <person name="Cabau C."/>
            <person name="Klopp C."/>
            <person name="Donnadieu C."/>
            <person name="Jouanno E."/>
            <person name="Lampietro C."/>
            <person name="Louis A."/>
            <person name="Herpin A."/>
            <person name="Echchiki A."/>
            <person name="Berthelot C."/>
            <person name="Parey E."/>
            <person name="Roest-Crollius H."/>
            <person name="Braasch I."/>
            <person name="Postlethwait J."/>
            <person name="Bobe J."/>
            <person name="Montfort J."/>
            <person name="Bouchez O."/>
            <person name="Begum T."/>
            <person name="Mejri S."/>
            <person name="Adams A."/>
            <person name="Chen W.-J."/>
            <person name="Guiguen Y."/>
        </authorList>
    </citation>
    <scope>NUCLEOTIDE SEQUENCE</scope>
    <source>
        <tissue evidence="1">Blood</tissue>
    </source>
</reference>
<comment type="caution">
    <text evidence="1">The sequence shown here is derived from an EMBL/GenBank/DDBJ whole genome shotgun (WGS) entry which is preliminary data.</text>
</comment>
<accession>A0A8T3E5Q0</accession>
<dbReference type="OrthoDB" id="8931359at2759"/>